<accession>A0A9W6XAP2</accession>
<feature type="compositionally biased region" description="Polar residues" evidence="1">
    <location>
        <begin position="67"/>
        <end position="83"/>
    </location>
</feature>
<dbReference type="OrthoDB" id="106119at2759"/>
<dbReference type="AlphaFoldDB" id="A0A9W6XAP2"/>
<evidence type="ECO:0000256" key="1">
    <source>
        <dbReference type="SAM" id="MobiDB-lite"/>
    </source>
</evidence>
<reference evidence="2" key="1">
    <citation type="submission" date="2023-04" db="EMBL/GenBank/DDBJ databases">
        <title>Phytophthora fragariaefolia NBRC 109709.</title>
        <authorList>
            <person name="Ichikawa N."/>
            <person name="Sato H."/>
            <person name="Tonouchi N."/>
        </authorList>
    </citation>
    <scope>NUCLEOTIDE SEQUENCE</scope>
    <source>
        <strain evidence="2">NBRC 109709</strain>
    </source>
</reference>
<feature type="region of interest" description="Disordered" evidence="1">
    <location>
        <begin position="61"/>
        <end position="83"/>
    </location>
</feature>
<comment type="caution">
    <text evidence="2">The sequence shown here is derived from an EMBL/GenBank/DDBJ whole genome shotgun (WGS) entry which is preliminary data.</text>
</comment>
<name>A0A9W6XAP2_9STRA</name>
<proteinExistence type="predicted"/>
<protein>
    <submittedName>
        <fullName evidence="2">Unnamed protein product</fullName>
    </submittedName>
</protein>
<evidence type="ECO:0000313" key="3">
    <source>
        <dbReference type="Proteomes" id="UP001165121"/>
    </source>
</evidence>
<sequence length="83" mass="9675">MNTFIKTLFVDRQHQKVLDHQALTNRIWDLEMAHEDLATEPDDDGSSTESECYDEVLQELAQEESNAEQNERSVSTRFLKSRC</sequence>
<keyword evidence="3" id="KW-1185">Reference proteome</keyword>
<evidence type="ECO:0000313" key="2">
    <source>
        <dbReference type="EMBL" id="GMF34741.1"/>
    </source>
</evidence>
<organism evidence="2 3">
    <name type="scientific">Phytophthora fragariaefolia</name>
    <dbReference type="NCBI Taxonomy" id="1490495"/>
    <lineage>
        <taxon>Eukaryota</taxon>
        <taxon>Sar</taxon>
        <taxon>Stramenopiles</taxon>
        <taxon>Oomycota</taxon>
        <taxon>Peronosporomycetes</taxon>
        <taxon>Peronosporales</taxon>
        <taxon>Peronosporaceae</taxon>
        <taxon>Phytophthora</taxon>
    </lineage>
</organism>
<dbReference type="Proteomes" id="UP001165121">
    <property type="component" value="Unassembled WGS sequence"/>
</dbReference>
<dbReference type="EMBL" id="BSXT01000831">
    <property type="protein sequence ID" value="GMF34741.1"/>
    <property type="molecule type" value="Genomic_DNA"/>
</dbReference>
<gene>
    <name evidence="2" type="ORF">Pfra01_000900500</name>
</gene>